<organism evidence="1 2">
    <name type="scientific">Dorea formicigenerans</name>
    <dbReference type="NCBI Taxonomy" id="39486"/>
    <lineage>
        <taxon>Bacteria</taxon>
        <taxon>Bacillati</taxon>
        <taxon>Bacillota</taxon>
        <taxon>Clostridia</taxon>
        <taxon>Lachnospirales</taxon>
        <taxon>Lachnospiraceae</taxon>
        <taxon>Dorea</taxon>
    </lineage>
</organism>
<reference evidence="1 2" key="1">
    <citation type="submission" date="2018-08" db="EMBL/GenBank/DDBJ databases">
        <title>A genome reference for cultivated species of the human gut microbiota.</title>
        <authorList>
            <person name="Zou Y."/>
            <person name="Xue W."/>
            <person name="Luo G."/>
        </authorList>
    </citation>
    <scope>NUCLEOTIDE SEQUENCE [LARGE SCALE GENOMIC DNA]</scope>
    <source>
        <strain evidence="1 2">TM09-19AC</strain>
    </source>
</reference>
<evidence type="ECO:0000313" key="1">
    <source>
        <dbReference type="EMBL" id="RGI84663.1"/>
    </source>
</evidence>
<dbReference type="RefSeq" id="WP_117494924.1">
    <property type="nucleotide sequence ID" value="NZ_QSOI01000006.1"/>
</dbReference>
<dbReference type="Pfam" id="PF14305">
    <property type="entry name" value="ATPgrasp_TupA"/>
    <property type="match status" value="1"/>
</dbReference>
<name>A0A3E4F6I6_9FIRM</name>
<dbReference type="GO" id="GO:0016740">
    <property type="term" value="F:transferase activity"/>
    <property type="evidence" value="ECO:0007669"/>
    <property type="project" value="UniProtKB-KW"/>
</dbReference>
<dbReference type="AlphaFoldDB" id="A0A3E4F6I6"/>
<keyword evidence="1" id="KW-0808">Transferase</keyword>
<dbReference type="InterPro" id="IPR029465">
    <property type="entry name" value="ATPgrasp_TupA"/>
</dbReference>
<dbReference type="EMBL" id="QSOI01000006">
    <property type="protein sequence ID" value="RGI84663.1"/>
    <property type="molecule type" value="Genomic_DNA"/>
</dbReference>
<gene>
    <name evidence="1" type="ORF">DXD84_06915</name>
</gene>
<accession>A0A3E4F6I6</accession>
<comment type="caution">
    <text evidence="1">The sequence shown here is derived from an EMBL/GenBank/DDBJ whole genome shotgun (WGS) entry which is preliminary data.</text>
</comment>
<protein>
    <submittedName>
        <fullName evidence="1">Glycosyl transferase</fullName>
    </submittedName>
</protein>
<dbReference type="Proteomes" id="UP000260664">
    <property type="component" value="Unassembled WGS sequence"/>
</dbReference>
<evidence type="ECO:0000313" key="2">
    <source>
        <dbReference type="Proteomes" id="UP000260664"/>
    </source>
</evidence>
<proteinExistence type="predicted"/>
<sequence>MNSRIFKILKNPKLLFLTLGQRGFFNWMDDEKYIKIAYKILMKKPLNLDNPKTYSEKLQWIKLNDRRPEYTMLVDKYAVKEYISKTIGAQYVIPTLGVWSHFDEIDFDLLPNQFVLKCTHDSGGLIICKDKTKLDKVKAKKKIEECLRHNFFYGQREWPYKNVPHRIIAEPYMEDKKTKDLRDYKFFAFDGMVRALFIATERGSKEETKFDFFDDDFKHLPFRNGHPNAEKLPEKPVCFDEMKELASKLSKGIPEVRVDLYEVNGKVYFGEMTFFHWSGFKPFEPEEWDYKFGSWIKLPDKRGN</sequence>